<dbReference type="Proteomes" id="UP001497457">
    <property type="component" value="Chromosome 12b"/>
</dbReference>
<dbReference type="InterPro" id="IPR036047">
    <property type="entry name" value="F-box-like_dom_sf"/>
</dbReference>
<proteinExistence type="predicted"/>
<reference evidence="1" key="1">
    <citation type="submission" date="2024-10" db="EMBL/GenBank/DDBJ databases">
        <authorList>
            <person name="Ryan C."/>
        </authorList>
    </citation>
    <scope>NUCLEOTIDE SEQUENCE [LARGE SCALE GENOMIC DNA]</scope>
</reference>
<dbReference type="PANTHER" id="PTHR33207">
    <property type="entry name" value="F-BOX DOMAIN CONTAINING PROTEIN-RELATED"/>
    <property type="match status" value="1"/>
</dbReference>
<evidence type="ECO:0000313" key="2">
    <source>
        <dbReference type="Proteomes" id="UP001497457"/>
    </source>
</evidence>
<dbReference type="AlphaFoldDB" id="A0ABC8WCZ5"/>
<dbReference type="SUPFAM" id="SSF81383">
    <property type="entry name" value="F-box domain"/>
    <property type="match status" value="1"/>
</dbReference>
<organism evidence="1 2">
    <name type="scientific">Urochloa decumbens</name>
    <dbReference type="NCBI Taxonomy" id="240449"/>
    <lineage>
        <taxon>Eukaryota</taxon>
        <taxon>Viridiplantae</taxon>
        <taxon>Streptophyta</taxon>
        <taxon>Embryophyta</taxon>
        <taxon>Tracheophyta</taxon>
        <taxon>Spermatophyta</taxon>
        <taxon>Magnoliopsida</taxon>
        <taxon>Liliopsida</taxon>
        <taxon>Poales</taxon>
        <taxon>Poaceae</taxon>
        <taxon>PACMAD clade</taxon>
        <taxon>Panicoideae</taxon>
        <taxon>Panicodae</taxon>
        <taxon>Paniceae</taxon>
        <taxon>Melinidinae</taxon>
        <taxon>Urochloa</taxon>
    </lineage>
</organism>
<sequence>MNESGSDYVLELVLERVDSHISLIRAAAVCRRWRRAIADAAFLRRYHSLHAPAPPVAGYYCDFVGGRRSRVGPVFTPSSPSVVDARHFSLDFLPGGAASWTLRDSRGSLLLLRRVRFQFCGSELPDMVVCEPLTRRYRCIYPPADLDNSWYCLESYFIDGDADEAGGRISLSNFRVLGMFNDREGDTHVAMYTVGSSWSEKNIDHITPSFNCSCLMGHGGGCWYFVQGRALIILDGSTSDFSSSELPPLVEDWDSHALDRDFFITNGRDGKLRIFTVFDGTMKVFVRLEGGEWMLEKRVLLSEATRDLPGYKPSFFSTHQFVHMVGAGYVILSPMDDLWMFSINLETMEAAPAVESMASWVYGCELPWPPTLHACLDG</sequence>
<gene>
    <name evidence="1" type="ORF">URODEC1_LOCUS11753</name>
</gene>
<protein>
    <recommendedName>
        <fullName evidence="3">F-box domain-containing protein</fullName>
    </recommendedName>
</protein>
<keyword evidence="2" id="KW-1185">Reference proteome</keyword>
<name>A0ABC8WCZ5_9POAL</name>
<accession>A0ABC8WCZ5</accession>
<evidence type="ECO:0008006" key="3">
    <source>
        <dbReference type="Google" id="ProtNLM"/>
    </source>
</evidence>
<evidence type="ECO:0000313" key="1">
    <source>
        <dbReference type="EMBL" id="CAL4905624.1"/>
    </source>
</evidence>
<dbReference type="EMBL" id="OZ075122">
    <property type="protein sequence ID" value="CAL4905624.1"/>
    <property type="molecule type" value="Genomic_DNA"/>
</dbReference>